<dbReference type="RefSeq" id="WP_200357231.1">
    <property type="nucleotide sequence ID" value="NZ_JAENIL010000039.1"/>
</dbReference>
<gene>
    <name evidence="2" type="ORF">JIN87_19185</name>
</gene>
<reference evidence="2" key="1">
    <citation type="submission" date="2021-01" db="EMBL/GenBank/DDBJ databases">
        <title>Modified the classification status of verrucomicrobia.</title>
        <authorList>
            <person name="Feng X."/>
        </authorList>
    </citation>
    <scope>NUCLEOTIDE SEQUENCE</scope>
    <source>
        <strain evidence="2">KCTC 13126</strain>
    </source>
</reference>
<protein>
    <submittedName>
        <fullName evidence="2">Uncharacterized protein</fullName>
    </submittedName>
</protein>
<keyword evidence="1" id="KW-0732">Signal</keyword>
<evidence type="ECO:0000313" key="3">
    <source>
        <dbReference type="Proteomes" id="UP000617628"/>
    </source>
</evidence>
<keyword evidence="3" id="KW-1185">Reference proteome</keyword>
<dbReference type="EMBL" id="JAENIL010000039">
    <property type="protein sequence ID" value="MBK1879017.1"/>
    <property type="molecule type" value="Genomic_DNA"/>
</dbReference>
<dbReference type="AlphaFoldDB" id="A0A934RYD4"/>
<accession>A0A934RYD4</accession>
<comment type="caution">
    <text evidence="2">The sequence shown here is derived from an EMBL/GenBank/DDBJ whole genome shotgun (WGS) entry which is preliminary data.</text>
</comment>
<feature type="signal peptide" evidence="1">
    <location>
        <begin position="1"/>
        <end position="23"/>
    </location>
</feature>
<organism evidence="2 3">
    <name type="scientific">Pelagicoccus mobilis</name>
    <dbReference type="NCBI Taxonomy" id="415221"/>
    <lineage>
        <taxon>Bacteria</taxon>
        <taxon>Pseudomonadati</taxon>
        <taxon>Verrucomicrobiota</taxon>
        <taxon>Opitutia</taxon>
        <taxon>Puniceicoccales</taxon>
        <taxon>Pelagicoccaceae</taxon>
        <taxon>Pelagicoccus</taxon>
    </lineage>
</organism>
<proteinExistence type="predicted"/>
<evidence type="ECO:0000313" key="2">
    <source>
        <dbReference type="EMBL" id="MBK1879017.1"/>
    </source>
</evidence>
<dbReference type="Gene3D" id="3.20.20.80">
    <property type="entry name" value="Glycosidases"/>
    <property type="match status" value="1"/>
</dbReference>
<name>A0A934RYD4_9BACT</name>
<dbReference type="CDD" id="cd11576">
    <property type="entry name" value="GH99_GH71_like_2"/>
    <property type="match status" value="1"/>
</dbReference>
<dbReference type="Proteomes" id="UP000617628">
    <property type="component" value="Unassembled WGS sequence"/>
</dbReference>
<sequence>MSSAKSLTSLASLFCVCASAPFAGSSDTETSTRASSPHIPSIHHVDKSTLKGKVMVSYIGWYNTDQDGSGRGWTHWAQDKHKPLEADNVSVEFFPDLSEFGPEERFPTGLTKADGSPVELFSSLQPETVQRHFEWMEEYGIDGAFVKRYALDFGSEVSRAHTNTVLSNVRTSAKETGRAYALHYDLSGLQSGRIDTLIKDWTHLAKSEQITKDEAYLWHRGKPLVAISGIGKYKQDFSLAEFERFVDFIKEQGCSVMIGTTANWKDEQGELITDASTLKIMEKADVLSPRSIGKYKTPKEALKFARRVWSHEKEWCDAKDIDYLPVAFPGFSRVRDGVVVPRRHGKFLWAQFMGLKRAECDMLMIASFDGLHNGTAILKWDKEIGREKSQNDVIAEQIPNDYYLRLTGDMSRELKSAIAEQEGGLKLASH</sequence>
<evidence type="ECO:0000256" key="1">
    <source>
        <dbReference type="SAM" id="SignalP"/>
    </source>
</evidence>
<feature type="chain" id="PRO_5036724919" evidence="1">
    <location>
        <begin position="24"/>
        <end position="430"/>
    </location>
</feature>